<name>A0AC60P4X8_IXOPE</name>
<comment type="caution">
    <text evidence="1">The sequence shown here is derived from an EMBL/GenBank/DDBJ whole genome shotgun (WGS) entry which is preliminary data.</text>
</comment>
<accession>A0AC60P4X8</accession>
<dbReference type="Proteomes" id="UP000805193">
    <property type="component" value="Unassembled WGS sequence"/>
</dbReference>
<reference evidence="1 2" key="1">
    <citation type="journal article" date="2020" name="Cell">
        <title>Large-Scale Comparative Analyses of Tick Genomes Elucidate Their Genetic Diversity and Vector Capacities.</title>
        <authorList>
            <consortium name="Tick Genome and Microbiome Consortium (TIGMIC)"/>
            <person name="Jia N."/>
            <person name="Wang J."/>
            <person name="Shi W."/>
            <person name="Du L."/>
            <person name="Sun Y."/>
            <person name="Zhan W."/>
            <person name="Jiang J.F."/>
            <person name="Wang Q."/>
            <person name="Zhang B."/>
            <person name="Ji P."/>
            <person name="Bell-Sakyi L."/>
            <person name="Cui X.M."/>
            <person name="Yuan T.T."/>
            <person name="Jiang B.G."/>
            <person name="Yang W.F."/>
            <person name="Lam T.T."/>
            <person name="Chang Q.C."/>
            <person name="Ding S.J."/>
            <person name="Wang X.J."/>
            <person name="Zhu J.G."/>
            <person name="Ruan X.D."/>
            <person name="Zhao L."/>
            <person name="Wei J.T."/>
            <person name="Ye R.Z."/>
            <person name="Que T.C."/>
            <person name="Du C.H."/>
            <person name="Zhou Y.H."/>
            <person name="Cheng J.X."/>
            <person name="Dai P.F."/>
            <person name="Guo W.B."/>
            <person name="Han X.H."/>
            <person name="Huang E.J."/>
            <person name="Li L.F."/>
            <person name="Wei W."/>
            <person name="Gao Y.C."/>
            <person name="Liu J.Z."/>
            <person name="Shao H.Z."/>
            <person name="Wang X."/>
            <person name="Wang C.C."/>
            <person name="Yang T.C."/>
            <person name="Huo Q.B."/>
            <person name="Li W."/>
            <person name="Chen H.Y."/>
            <person name="Chen S.E."/>
            <person name="Zhou L.G."/>
            <person name="Ni X.B."/>
            <person name="Tian J.H."/>
            <person name="Sheng Y."/>
            <person name="Liu T."/>
            <person name="Pan Y.S."/>
            <person name="Xia L.Y."/>
            <person name="Li J."/>
            <person name="Zhao F."/>
            <person name="Cao W.C."/>
        </authorList>
    </citation>
    <scope>NUCLEOTIDE SEQUENCE [LARGE SCALE GENOMIC DNA]</scope>
    <source>
        <strain evidence="1">Iper-2018</strain>
    </source>
</reference>
<proteinExistence type="predicted"/>
<gene>
    <name evidence="1" type="ORF">HPB47_008390</name>
</gene>
<organism evidence="1 2">
    <name type="scientific">Ixodes persulcatus</name>
    <name type="common">Taiga tick</name>
    <dbReference type="NCBI Taxonomy" id="34615"/>
    <lineage>
        <taxon>Eukaryota</taxon>
        <taxon>Metazoa</taxon>
        <taxon>Ecdysozoa</taxon>
        <taxon>Arthropoda</taxon>
        <taxon>Chelicerata</taxon>
        <taxon>Arachnida</taxon>
        <taxon>Acari</taxon>
        <taxon>Parasitiformes</taxon>
        <taxon>Ixodida</taxon>
        <taxon>Ixodoidea</taxon>
        <taxon>Ixodidae</taxon>
        <taxon>Ixodinae</taxon>
        <taxon>Ixodes</taxon>
    </lineage>
</organism>
<protein>
    <submittedName>
        <fullName evidence="1">Uncharacterized protein</fullName>
    </submittedName>
</protein>
<dbReference type="EMBL" id="JABSTQ010011178">
    <property type="protein sequence ID" value="KAG0414446.1"/>
    <property type="molecule type" value="Genomic_DNA"/>
</dbReference>
<evidence type="ECO:0000313" key="2">
    <source>
        <dbReference type="Proteomes" id="UP000805193"/>
    </source>
</evidence>
<keyword evidence="2" id="KW-1185">Reference proteome</keyword>
<evidence type="ECO:0000313" key="1">
    <source>
        <dbReference type="EMBL" id="KAG0414446.1"/>
    </source>
</evidence>
<sequence length="174" mass="19758">MFLPPNTTSLLQPLDEGIIWSLKCSYRKCLVTQLAFNIDRRHSTTITIQTTMQMLYGSWNGLRQSTIRNCSADAGFVSPIHEPRREDTAEEPDEPTWHRLALPNVSFEDFVSADDNLAVAPELTDLEIVDQVVLSWNENSSDNKDDIEEPSKSSTDTVGMVRKTWKKLCPAWTQ</sequence>